<dbReference type="NCBIfam" id="NF008229">
    <property type="entry name" value="PRK10996.1"/>
    <property type="match status" value="1"/>
</dbReference>
<evidence type="ECO:0000256" key="7">
    <source>
        <dbReference type="NCBIfam" id="TIGR01068"/>
    </source>
</evidence>
<name>A0A5P1RD00_9GAMM</name>
<evidence type="ECO:0000256" key="4">
    <source>
        <dbReference type="ARBA" id="ARBA00022982"/>
    </source>
</evidence>
<evidence type="ECO:0000313" key="10">
    <source>
        <dbReference type="Proteomes" id="UP000324760"/>
    </source>
</evidence>
<dbReference type="Pfam" id="PF21352">
    <property type="entry name" value="Zn_ribbon_Thio2"/>
    <property type="match status" value="1"/>
</dbReference>
<dbReference type="PRINTS" id="PR00421">
    <property type="entry name" value="THIOREDOXIN"/>
</dbReference>
<dbReference type="InterPro" id="IPR036249">
    <property type="entry name" value="Thioredoxin-like_sf"/>
</dbReference>
<dbReference type="NCBIfam" id="TIGR01068">
    <property type="entry name" value="thioredoxin"/>
    <property type="match status" value="1"/>
</dbReference>
<organism evidence="9 10">
    <name type="scientific">Neptunomonas concharum</name>
    <dbReference type="NCBI Taxonomy" id="1031538"/>
    <lineage>
        <taxon>Bacteria</taxon>
        <taxon>Pseudomonadati</taxon>
        <taxon>Pseudomonadota</taxon>
        <taxon>Gammaproteobacteria</taxon>
        <taxon>Oceanospirillales</taxon>
        <taxon>Oceanospirillaceae</taxon>
        <taxon>Neptunomonas</taxon>
    </lineage>
</organism>
<comment type="similarity">
    <text evidence="1">Belongs to the thioredoxin family.</text>
</comment>
<protein>
    <recommendedName>
        <fullName evidence="7">Thioredoxin</fullName>
    </recommendedName>
</protein>
<dbReference type="GO" id="GO:0046872">
    <property type="term" value="F:metal ion binding"/>
    <property type="evidence" value="ECO:0007669"/>
    <property type="project" value="UniProtKB-KW"/>
</dbReference>
<dbReference type="SUPFAM" id="SSF52833">
    <property type="entry name" value="Thioredoxin-like"/>
    <property type="match status" value="1"/>
</dbReference>
<dbReference type="OrthoDB" id="9790390at2"/>
<dbReference type="InterPro" id="IPR049299">
    <property type="entry name" value="Thio2_N"/>
</dbReference>
<evidence type="ECO:0000256" key="6">
    <source>
        <dbReference type="ARBA" id="ARBA00023284"/>
    </source>
</evidence>
<keyword evidence="3" id="KW-0479">Metal-binding</keyword>
<dbReference type="Gene3D" id="3.40.30.10">
    <property type="entry name" value="Glutaredoxin"/>
    <property type="match status" value="1"/>
</dbReference>
<evidence type="ECO:0000259" key="8">
    <source>
        <dbReference type="PROSITE" id="PS51352"/>
    </source>
</evidence>
<keyword evidence="10" id="KW-1185">Reference proteome</keyword>
<dbReference type="InterPro" id="IPR013766">
    <property type="entry name" value="Thioredoxin_domain"/>
</dbReference>
<dbReference type="AlphaFoldDB" id="A0A5P1RD00"/>
<keyword evidence="4" id="KW-0249">Electron transport</keyword>
<dbReference type="PROSITE" id="PS00194">
    <property type="entry name" value="THIOREDOXIN_1"/>
    <property type="match status" value="1"/>
</dbReference>
<gene>
    <name evidence="9" type="primary">trxC</name>
    <name evidence="9" type="ORF">F0U83_10730</name>
</gene>
<accession>A0A5P1RD00</accession>
<dbReference type="RefSeq" id="WP_138987543.1">
    <property type="nucleotide sequence ID" value="NZ_CP043869.1"/>
</dbReference>
<dbReference type="PANTHER" id="PTHR45663">
    <property type="entry name" value="GEO12009P1"/>
    <property type="match status" value="1"/>
</dbReference>
<evidence type="ECO:0000256" key="1">
    <source>
        <dbReference type="ARBA" id="ARBA00008987"/>
    </source>
</evidence>
<dbReference type="CDD" id="cd02947">
    <property type="entry name" value="TRX_family"/>
    <property type="match status" value="1"/>
</dbReference>
<evidence type="ECO:0000313" key="9">
    <source>
        <dbReference type="EMBL" id="QEQ97146.1"/>
    </source>
</evidence>
<dbReference type="Gene3D" id="2.30.30.380">
    <property type="entry name" value="Zn-finger domain of Sec23/24"/>
    <property type="match status" value="1"/>
</dbReference>
<sequence>MSHSSLIACPACQTPNRVPDTRLSDDPVCGRCRERLFQGRALDLNTSAFQKLVRNTDIPIVVDFWASWCGPCKMMSPIFEQVAHTMEPEMRFVKINTETEQALAGQYGIRSIPTLLVLDNGREVARQSGAMDAASLKRWLESVI</sequence>
<reference evidence="9 10" key="1">
    <citation type="journal article" date="2019" name="Biochem. Eng. J.">
        <title>Metabolic engineering of the marine bacteria Neptunomonas concharum for the production of acetoin and meso-2,3-butanediol from acetate.</title>
        <authorList>
            <person name="Li W."/>
            <person name="Pu N."/>
            <person name="Liu C.-X."/>
            <person name="Yuan Q.-P."/>
            <person name="Li Z.-J."/>
        </authorList>
    </citation>
    <scope>NUCLEOTIDE SEQUENCE [LARGE SCALE GENOMIC DNA]</scope>
    <source>
        <strain evidence="9 10">JCM17730</strain>
    </source>
</reference>
<keyword evidence="5" id="KW-1015">Disulfide bond</keyword>
<dbReference type="PROSITE" id="PS51352">
    <property type="entry name" value="THIOREDOXIN_2"/>
    <property type="match status" value="1"/>
</dbReference>
<keyword evidence="2" id="KW-0813">Transport</keyword>
<evidence type="ECO:0000256" key="5">
    <source>
        <dbReference type="ARBA" id="ARBA00023157"/>
    </source>
</evidence>
<dbReference type="KEGG" id="ncu:F0U83_10730"/>
<evidence type="ECO:0000256" key="2">
    <source>
        <dbReference type="ARBA" id="ARBA00022448"/>
    </source>
</evidence>
<dbReference type="Proteomes" id="UP000324760">
    <property type="component" value="Chromosome"/>
</dbReference>
<evidence type="ECO:0000256" key="3">
    <source>
        <dbReference type="ARBA" id="ARBA00022723"/>
    </source>
</evidence>
<dbReference type="FunFam" id="3.40.30.10:FF:000001">
    <property type="entry name" value="Thioredoxin"/>
    <property type="match status" value="1"/>
</dbReference>
<dbReference type="InterPro" id="IPR017937">
    <property type="entry name" value="Thioredoxin_CS"/>
</dbReference>
<proteinExistence type="inferred from homology"/>
<dbReference type="GO" id="GO:0015035">
    <property type="term" value="F:protein-disulfide reductase activity"/>
    <property type="evidence" value="ECO:0007669"/>
    <property type="project" value="UniProtKB-UniRule"/>
</dbReference>
<dbReference type="EMBL" id="CP043869">
    <property type="protein sequence ID" value="QEQ97146.1"/>
    <property type="molecule type" value="Genomic_DNA"/>
</dbReference>
<dbReference type="PANTHER" id="PTHR45663:SF11">
    <property type="entry name" value="GEO12009P1"/>
    <property type="match status" value="1"/>
</dbReference>
<keyword evidence="6" id="KW-0676">Redox-active center</keyword>
<dbReference type="GO" id="GO:0005737">
    <property type="term" value="C:cytoplasm"/>
    <property type="evidence" value="ECO:0007669"/>
    <property type="project" value="TreeGrafter"/>
</dbReference>
<dbReference type="Pfam" id="PF00085">
    <property type="entry name" value="Thioredoxin"/>
    <property type="match status" value="1"/>
</dbReference>
<feature type="domain" description="Thioredoxin" evidence="8">
    <location>
        <begin position="12"/>
        <end position="144"/>
    </location>
</feature>
<dbReference type="InterPro" id="IPR005746">
    <property type="entry name" value="Thioredoxin"/>
</dbReference>